<dbReference type="PROSITE" id="PS51384">
    <property type="entry name" value="FAD_FR"/>
    <property type="match status" value="1"/>
</dbReference>
<evidence type="ECO:0000256" key="2">
    <source>
        <dbReference type="ARBA" id="ARBA00007975"/>
    </source>
</evidence>
<dbReference type="InterPro" id="IPR013623">
    <property type="entry name" value="NADPH_Ox"/>
</dbReference>
<dbReference type="Pfam" id="PF08022">
    <property type="entry name" value="FAD_binding_8"/>
    <property type="match status" value="1"/>
</dbReference>
<dbReference type="InterPro" id="IPR013130">
    <property type="entry name" value="Fe3_Rdtase_TM_dom"/>
</dbReference>
<evidence type="ECO:0000259" key="16">
    <source>
        <dbReference type="PROSITE" id="PS50222"/>
    </source>
</evidence>
<evidence type="ECO:0000313" key="18">
    <source>
        <dbReference type="EMBL" id="CAK9197790.1"/>
    </source>
</evidence>
<dbReference type="Pfam" id="PF08414">
    <property type="entry name" value="NADPH_Ox"/>
    <property type="match status" value="1"/>
</dbReference>
<keyword evidence="13" id="KW-0175">Coiled coil</keyword>
<keyword evidence="19" id="KW-1185">Reference proteome</keyword>
<evidence type="ECO:0000256" key="14">
    <source>
        <dbReference type="SAM" id="MobiDB-lite"/>
    </source>
</evidence>
<evidence type="ECO:0000256" key="6">
    <source>
        <dbReference type="ARBA" id="ARBA00022723"/>
    </source>
</evidence>
<keyword evidence="6" id="KW-0479">Metal-binding</keyword>
<protein>
    <submittedName>
        <fullName evidence="18">Uncharacterized protein</fullName>
    </submittedName>
</protein>
<feature type="transmembrane region" description="Helical" evidence="15">
    <location>
        <begin position="566"/>
        <end position="587"/>
    </location>
</feature>
<evidence type="ECO:0000256" key="15">
    <source>
        <dbReference type="SAM" id="Phobius"/>
    </source>
</evidence>
<evidence type="ECO:0000259" key="17">
    <source>
        <dbReference type="PROSITE" id="PS51384"/>
    </source>
</evidence>
<evidence type="ECO:0000313" key="19">
    <source>
        <dbReference type="Proteomes" id="UP001497512"/>
    </source>
</evidence>
<keyword evidence="11" id="KW-0560">Oxidoreductase</keyword>
<keyword evidence="7" id="KW-0274">FAD</keyword>
<dbReference type="InterPro" id="IPR013121">
    <property type="entry name" value="Fe_red_NAD-bd_6"/>
</dbReference>
<dbReference type="SUPFAM" id="SSF47473">
    <property type="entry name" value="EF-hand"/>
    <property type="match status" value="1"/>
</dbReference>
<keyword evidence="5 15" id="KW-0812">Transmembrane</keyword>
<evidence type="ECO:0000256" key="7">
    <source>
        <dbReference type="ARBA" id="ARBA00022827"/>
    </source>
</evidence>
<feature type="region of interest" description="Disordered" evidence="14">
    <location>
        <begin position="89"/>
        <end position="138"/>
    </location>
</feature>
<dbReference type="PROSITE" id="PS50222">
    <property type="entry name" value="EF_HAND_2"/>
    <property type="match status" value="1"/>
</dbReference>
<evidence type="ECO:0000256" key="9">
    <source>
        <dbReference type="ARBA" id="ARBA00022857"/>
    </source>
</evidence>
<keyword evidence="8" id="KW-0106">Calcium</keyword>
<feature type="transmembrane region" description="Helical" evidence="15">
    <location>
        <begin position="735"/>
        <end position="752"/>
    </location>
</feature>
<keyword evidence="9" id="KW-0521">NADP</keyword>
<dbReference type="InterPro" id="IPR017927">
    <property type="entry name" value="FAD-bd_FR_type"/>
</dbReference>
<name>A0ABP0TIY5_9BRYO</name>
<feature type="transmembrane region" description="Helical" evidence="15">
    <location>
        <begin position="599"/>
        <end position="618"/>
    </location>
</feature>
<accession>A0ABP0TIY5</accession>
<evidence type="ECO:0000256" key="3">
    <source>
        <dbReference type="ARBA" id="ARBA00022559"/>
    </source>
</evidence>
<keyword evidence="10 15" id="KW-1133">Transmembrane helix</keyword>
<dbReference type="SUPFAM" id="SSF63380">
    <property type="entry name" value="Riboflavin synthase domain-like"/>
    <property type="match status" value="1"/>
</dbReference>
<evidence type="ECO:0000256" key="1">
    <source>
        <dbReference type="ARBA" id="ARBA00004141"/>
    </source>
</evidence>
<dbReference type="Proteomes" id="UP001497512">
    <property type="component" value="Chromosome 11"/>
</dbReference>
<keyword evidence="4" id="KW-0285">Flavoprotein</keyword>
<evidence type="ECO:0000256" key="4">
    <source>
        <dbReference type="ARBA" id="ARBA00022630"/>
    </source>
</evidence>
<proteinExistence type="inferred from homology"/>
<dbReference type="InterPro" id="IPR000778">
    <property type="entry name" value="Cyt_b245_heavy_chain"/>
</dbReference>
<dbReference type="Gene3D" id="2.40.30.10">
    <property type="entry name" value="Translation factors"/>
    <property type="match status" value="1"/>
</dbReference>
<evidence type="ECO:0000256" key="11">
    <source>
        <dbReference type="ARBA" id="ARBA00023002"/>
    </source>
</evidence>
<feature type="coiled-coil region" evidence="13">
    <location>
        <begin position="301"/>
        <end position="328"/>
    </location>
</feature>
<feature type="domain" description="EF-hand" evidence="16">
    <location>
        <begin position="270"/>
        <end position="305"/>
    </location>
</feature>
<feature type="compositionally biased region" description="Basic and acidic residues" evidence="14">
    <location>
        <begin position="118"/>
        <end position="127"/>
    </location>
</feature>
<dbReference type="InterPro" id="IPR039261">
    <property type="entry name" value="FNR_nucleotide-bd"/>
</dbReference>
<evidence type="ECO:0000256" key="13">
    <source>
        <dbReference type="SAM" id="Coils"/>
    </source>
</evidence>
<evidence type="ECO:0000256" key="5">
    <source>
        <dbReference type="ARBA" id="ARBA00022692"/>
    </source>
</evidence>
<comment type="subcellular location">
    <subcellularLocation>
        <location evidence="1">Membrane</location>
        <topology evidence="1">Multi-pass membrane protein</topology>
    </subcellularLocation>
</comment>
<comment type="similarity">
    <text evidence="2">Belongs to the RBOH (TC 5.B.1.3) family.</text>
</comment>
<organism evidence="18 19">
    <name type="scientific">Sphagnum troendelagicum</name>
    <dbReference type="NCBI Taxonomy" id="128251"/>
    <lineage>
        <taxon>Eukaryota</taxon>
        <taxon>Viridiplantae</taxon>
        <taxon>Streptophyta</taxon>
        <taxon>Embryophyta</taxon>
        <taxon>Bryophyta</taxon>
        <taxon>Sphagnophytina</taxon>
        <taxon>Sphagnopsida</taxon>
        <taxon>Sphagnales</taxon>
        <taxon>Sphagnaceae</taxon>
        <taxon>Sphagnum</taxon>
    </lineage>
</organism>
<dbReference type="InterPro" id="IPR017938">
    <property type="entry name" value="Riboflavin_synthase-like_b-brl"/>
</dbReference>
<dbReference type="PANTHER" id="PTHR11972:SF153">
    <property type="entry name" value="SUPEROXIDE-GENERATING NADPH OXIDASE HEAVY CHAIN SUBUNIT A"/>
    <property type="match status" value="1"/>
</dbReference>
<dbReference type="Gene3D" id="1.10.238.10">
    <property type="entry name" value="EF-hand"/>
    <property type="match status" value="1"/>
</dbReference>
<evidence type="ECO:0000256" key="10">
    <source>
        <dbReference type="ARBA" id="ARBA00022989"/>
    </source>
</evidence>
<reference evidence="18" key="1">
    <citation type="submission" date="2024-02" db="EMBL/GenBank/DDBJ databases">
        <authorList>
            <consortium name="ELIXIR-Norway"/>
            <consortium name="Elixir Norway"/>
        </authorList>
    </citation>
    <scope>NUCLEOTIDE SEQUENCE</scope>
</reference>
<gene>
    <name evidence="18" type="ORF">CSSPTR1EN2_LOCUS4150</name>
</gene>
<dbReference type="InterPro" id="IPR002048">
    <property type="entry name" value="EF_hand_dom"/>
</dbReference>
<dbReference type="Gene3D" id="3.40.50.80">
    <property type="entry name" value="Nucleotide-binding domain of ferredoxin-NADP reductase (FNR) module"/>
    <property type="match status" value="1"/>
</dbReference>
<dbReference type="SUPFAM" id="SSF52343">
    <property type="entry name" value="Ferredoxin reductase-like, C-terminal NADP-linked domain"/>
    <property type="match status" value="1"/>
</dbReference>
<dbReference type="SFLD" id="SFLDG01168">
    <property type="entry name" value="Ferric_reductase_subgroup_(FRE"/>
    <property type="match status" value="1"/>
</dbReference>
<feature type="non-terminal residue" evidence="18">
    <location>
        <position position="1"/>
    </location>
</feature>
<dbReference type="EMBL" id="OZ019903">
    <property type="protein sequence ID" value="CAK9197790.1"/>
    <property type="molecule type" value="Genomic_DNA"/>
</dbReference>
<dbReference type="SFLD" id="SFLDG01169">
    <property type="entry name" value="NADPH_oxidase_subgroup_(NOX)"/>
    <property type="match status" value="1"/>
</dbReference>
<keyword evidence="12 15" id="KW-0472">Membrane</keyword>
<dbReference type="InterPro" id="IPR013112">
    <property type="entry name" value="FAD-bd_8"/>
</dbReference>
<evidence type="ECO:0000256" key="8">
    <source>
        <dbReference type="ARBA" id="ARBA00022837"/>
    </source>
</evidence>
<feature type="domain" description="FAD-binding FR-type" evidence="17">
    <location>
        <begin position="616"/>
        <end position="729"/>
    </location>
</feature>
<dbReference type="Pfam" id="PF01794">
    <property type="entry name" value="Ferric_reduct"/>
    <property type="match status" value="1"/>
</dbReference>
<evidence type="ECO:0000256" key="12">
    <source>
        <dbReference type="ARBA" id="ARBA00023136"/>
    </source>
</evidence>
<dbReference type="PRINTS" id="PR00466">
    <property type="entry name" value="GP91PHOX"/>
</dbReference>
<dbReference type="InterPro" id="IPR050369">
    <property type="entry name" value="RBOH/FRE"/>
</dbReference>
<feature type="transmembrane region" description="Helical" evidence="15">
    <location>
        <begin position="385"/>
        <end position="404"/>
    </location>
</feature>
<dbReference type="Pfam" id="PF08030">
    <property type="entry name" value="NAD_binding_6"/>
    <property type="match status" value="1"/>
</dbReference>
<dbReference type="InterPro" id="IPR011992">
    <property type="entry name" value="EF-hand-dom_pair"/>
</dbReference>
<feature type="transmembrane region" description="Helical" evidence="15">
    <location>
        <begin position="522"/>
        <end position="546"/>
    </location>
</feature>
<dbReference type="PANTHER" id="PTHR11972">
    <property type="entry name" value="NADPH OXIDASE"/>
    <property type="match status" value="1"/>
</dbReference>
<sequence length="927" mass="105870">KSPNGYLFFGRATCRHENFKKEKRKSQKLRDYFRKVYDAAGAHGNSSMKLGRTVSDPHAALQLSGSHKMLEVVVDLSSESVSIASITPTSIGPVAAGSRDPAAATREAARMKTRSRSAHHERDHSQQERSSWTKTSHSFRDSLRRSASSVFRQLFSPAAPPNEVGAELPRSASKHALQGLQLISKVTATADQKHLWAGVEKRFHQLADANSMLPKSSFAECIGMKDSKEFANALFDAYIRRKGKHSNTSTQNLISKHDLYEYWLQITNKEFDSRIQTFFDLCDKDLDGRVTKEEVKEVIMLSASTNKLSKLKEQAQEFAELIMEELDNEGTGYIELRKLETLMREVATGLPPKDSVISSLRPPRSKLHSWIKKSKYFWLDNWKRLWILFLWLGALAALFTWKFLQYRHRSGFAVIGYCLCVAKGAAETLKLNMALILLPMCRNTITWARSTWLSKVIPFDSNIQFHKVVAIAIVLGIFLHGGVHISCDFPRIVNASPATFDNTIAGDFHDHRKPSYGQILETPVGVTGILMVIIMFFAMLLATHWFRRNLVKLPWPFHRMTGFNAFWYSHHLFIIVYVLLIVHSMELILTHSWRQKTTWMYLTVPLVLYISERILRLFRAGHLHKVDVVKASIYPGNVLAIHMTKPEGFRYKSGMYLFLQCSQISPFEWHPFSITSAPGDPFLSVHIRSLGDWTKELKEIFSKFHDCPWFFCRFPRLSIDGPYGAPAQDYLKYDMLLLVGLGIGATPFISIMRDMLNHIKMTEQLEIVPSPYGSPLQGNPPKRKARKSRCASNALFYWVTREQGSFDWFRRVMREVEEIDTKGAIEMHNYLTSIYEEGDARSSLVTMLQALHHAKNGVDFVSGTRARTHFGRPNWKQVFSNLATTQKDTTIGVFYCGPPALGKELDLLSKMFTQKSSTKFDFHEEHF</sequence>
<dbReference type="CDD" id="cd06186">
    <property type="entry name" value="NOX_Duox_like_FAD_NADP"/>
    <property type="match status" value="1"/>
</dbReference>
<keyword evidence="3" id="KW-0575">Peroxidase</keyword>